<dbReference type="AlphaFoldDB" id="A0A976M7P2"/>
<dbReference type="OrthoDB" id="10009287at2759"/>
<dbReference type="EMBL" id="CP056068">
    <property type="protein sequence ID" value="UKJ90100.1"/>
    <property type="molecule type" value="Genomic_DNA"/>
</dbReference>
<sequence length="249" mass="28544">MGKLKEQEKPAESRFSYVKMVSRSIVSRSGDFNKVLEFFDRHAKNLSFVQCVAVKLNVSAGVVLMLLSCLVLLFFVSRIGGSIICDSVGFLYPSYKSFKVLKQSDKLNAQGSKLQSSDKASDVDTAKAKEELWKDLELNKKQLIYWTKYWVVFSLGFIFSYFANMFLYWIPFFYFGKLLFIVLLLHPKLQGAELIYNLLIAPILHKYESIIDNTVVTIENTADQLTKYGVDKLSGRLRDYATRRTLSSE</sequence>
<dbReference type="GO" id="GO:0016020">
    <property type="term" value="C:membrane"/>
    <property type="evidence" value="ECO:0007669"/>
    <property type="project" value="UniProtKB-SubCell"/>
</dbReference>
<dbReference type="PANTHER" id="PTHR12300">
    <property type="entry name" value="HVA22-LIKE PROTEINS"/>
    <property type="match status" value="1"/>
</dbReference>
<feature type="transmembrane region" description="Helical" evidence="7">
    <location>
        <begin position="56"/>
        <end position="76"/>
    </location>
</feature>
<proteinExistence type="inferred from homology"/>
<feature type="transmembrane region" description="Helical" evidence="7">
    <location>
        <begin position="143"/>
        <end position="162"/>
    </location>
</feature>
<dbReference type="PANTHER" id="PTHR12300:SF161">
    <property type="entry name" value="RECEPTOR EXPRESSION-ENHANCING PROTEIN"/>
    <property type="match status" value="1"/>
</dbReference>
<dbReference type="Proteomes" id="UP000244803">
    <property type="component" value="Chromosome 2"/>
</dbReference>
<evidence type="ECO:0000256" key="4">
    <source>
        <dbReference type="ARBA" id="ARBA00022989"/>
    </source>
</evidence>
<evidence type="ECO:0008006" key="10">
    <source>
        <dbReference type="Google" id="ProtNLM"/>
    </source>
</evidence>
<name>A0A976M7P2_THEOR</name>
<keyword evidence="3 7" id="KW-0812">Transmembrane</keyword>
<evidence type="ECO:0000256" key="7">
    <source>
        <dbReference type="SAM" id="Phobius"/>
    </source>
</evidence>
<evidence type="ECO:0000256" key="2">
    <source>
        <dbReference type="ARBA" id="ARBA00008573"/>
    </source>
</evidence>
<protein>
    <recommendedName>
        <fullName evidence="10">Reticulon-like protein</fullName>
    </recommendedName>
</protein>
<evidence type="ECO:0000313" key="8">
    <source>
        <dbReference type="EMBL" id="UKJ90100.1"/>
    </source>
</evidence>
<comment type="similarity">
    <text evidence="2 6">Belongs to the DP1 family.</text>
</comment>
<evidence type="ECO:0000256" key="6">
    <source>
        <dbReference type="RuleBase" id="RU362006"/>
    </source>
</evidence>
<dbReference type="Pfam" id="PF03134">
    <property type="entry name" value="TB2_DP1_HVA22"/>
    <property type="match status" value="1"/>
</dbReference>
<dbReference type="InterPro" id="IPR004345">
    <property type="entry name" value="TB2_DP1_HVA22"/>
</dbReference>
<accession>A0A976M7P2</accession>
<evidence type="ECO:0000313" key="9">
    <source>
        <dbReference type="Proteomes" id="UP000244803"/>
    </source>
</evidence>
<organism evidence="8 9">
    <name type="scientific">Theileria orientalis</name>
    <dbReference type="NCBI Taxonomy" id="68886"/>
    <lineage>
        <taxon>Eukaryota</taxon>
        <taxon>Sar</taxon>
        <taxon>Alveolata</taxon>
        <taxon>Apicomplexa</taxon>
        <taxon>Aconoidasida</taxon>
        <taxon>Piroplasmida</taxon>
        <taxon>Theileriidae</taxon>
        <taxon>Theileria</taxon>
    </lineage>
</organism>
<evidence type="ECO:0000256" key="3">
    <source>
        <dbReference type="ARBA" id="ARBA00022692"/>
    </source>
</evidence>
<gene>
    <name evidence="8" type="ORF">MACJ_001028</name>
</gene>
<keyword evidence="4 7" id="KW-1133">Transmembrane helix</keyword>
<evidence type="ECO:0000256" key="5">
    <source>
        <dbReference type="ARBA" id="ARBA00023136"/>
    </source>
</evidence>
<evidence type="ECO:0000256" key="1">
    <source>
        <dbReference type="ARBA" id="ARBA00004141"/>
    </source>
</evidence>
<reference evidence="8" key="1">
    <citation type="submission" date="2022-07" db="EMBL/GenBank/DDBJ databases">
        <title>Evaluation of T. orientalis genome assembly methods using nanopore sequencing and analysis of variation between genomes.</title>
        <authorList>
            <person name="Yam J."/>
            <person name="Micallef M.L."/>
            <person name="Liu M."/>
            <person name="Djordjevic S.P."/>
            <person name="Bogema D.R."/>
            <person name="Jenkins C."/>
        </authorList>
    </citation>
    <scope>NUCLEOTIDE SEQUENCE</scope>
    <source>
        <strain evidence="8">Fish Creek</strain>
    </source>
</reference>
<keyword evidence="5 7" id="KW-0472">Membrane</keyword>
<comment type="subcellular location">
    <subcellularLocation>
        <location evidence="1 6">Membrane</location>
        <topology evidence="1 6">Multi-pass membrane protein</topology>
    </subcellularLocation>
</comment>